<sequence>MLGAQIIARSDTANKDAIGITNLLFGIQQLGKTKVKTKKISPVKKSAILIQIVRPLQIYNEIQALERNYETQIIIAHNDMQPPNSGPRDQPPPGKGLYAQRNAAIPQQTIFPPTLNAEQQLPEIPNVMTKETIKDQMCRWTRKGFNLTPVGKDDEGHYQLGFGPGIQYATDWKKSKQYDLTPSMDEGGNQLLSTFPLVTGQQLIRRLLCQKITSSNQAQFGDAQFEFNQRCLDVPVSDQLQCEIAIKEGIGKYWMQQRAKENLGSGGDGQVLRRLLCETCNDDEVRRGGNFAGRE</sequence>
<protein>
    <submittedName>
        <fullName evidence="1">Uncharacterized protein</fullName>
    </submittedName>
</protein>
<name>A0A5J4ULK6_9EUKA</name>
<gene>
    <name evidence="1" type="ORF">EZS28_033320</name>
</gene>
<evidence type="ECO:0000313" key="2">
    <source>
        <dbReference type="Proteomes" id="UP000324800"/>
    </source>
</evidence>
<reference evidence="1 2" key="1">
    <citation type="submission" date="2019-03" db="EMBL/GenBank/DDBJ databases">
        <title>Single cell metagenomics reveals metabolic interactions within the superorganism composed of flagellate Streblomastix strix and complex community of Bacteroidetes bacteria on its surface.</title>
        <authorList>
            <person name="Treitli S.C."/>
            <person name="Kolisko M."/>
            <person name="Husnik F."/>
            <person name="Keeling P."/>
            <person name="Hampl V."/>
        </authorList>
    </citation>
    <scope>NUCLEOTIDE SEQUENCE [LARGE SCALE GENOMIC DNA]</scope>
    <source>
        <strain evidence="1">ST1C</strain>
    </source>
</reference>
<comment type="caution">
    <text evidence="1">The sequence shown here is derived from an EMBL/GenBank/DDBJ whole genome shotgun (WGS) entry which is preliminary data.</text>
</comment>
<proteinExistence type="predicted"/>
<dbReference type="EMBL" id="SNRW01014730">
    <property type="protein sequence ID" value="KAA6371153.1"/>
    <property type="molecule type" value="Genomic_DNA"/>
</dbReference>
<organism evidence="1 2">
    <name type="scientific">Streblomastix strix</name>
    <dbReference type="NCBI Taxonomy" id="222440"/>
    <lineage>
        <taxon>Eukaryota</taxon>
        <taxon>Metamonada</taxon>
        <taxon>Preaxostyla</taxon>
        <taxon>Oxymonadida</taxon>
        <taxon>Streblomastigidae</taxon>
        <taxon>Streblomastix</taxon>
    </lineage>
</organism>
<evidence type="ECO:0000313" key="1">
    <source>
        <dbReference type="EMBL" id="KAA6371153.1"/>
    </source>
</evidence>
<accession>A0A5J4ULK6</accession>
<dbReference type="AlphaFoldDB" id="A0A5J4ULK6"/>
<dbReference type="Proteomes" id="UP000324800">
    <property type="component" value="Unassembled WGS sequence"/>
</dbReference>